<protein>
    <submittedName>
        <fullName evidence="1">Uncharacterized protein</fullName>
    </submittedName>
</protein>
<evidence type="ECO:0000313" key="1">
    <source>
        <dbReference type="EMBL" id="GAD58908.1"/>
    </source>
</evidence>
<comment type="caution">
    <text evidence="1">The sequence shown here is derived from an EMBL/GenBank/DDBJ whole genome shotgun (WGS) entry which is preliminary data.</text>
</comment>
<accession>A0A8E0KIZ3</accession>
<proteinExistence type="predicted"/>
<evidence type="ECO:0000313" key="2">
    <source>
        <dbReference type="Proteomes" id="UP000016569"/>
    </source>
</evidence>
<dbReference type="AlphaFoldDB" id="A0A8E0KIZ3"/>
<dbReference type="EMBL" id="BATC01000014">
    <property type="protein sequence ID" value="GAD58908.1"/>
    <property type="molecule type" value="Genomic_DNA"/>
</dbReference>
<dbReference type="RefSeq" id="WP_021697004.1">
    <property type="nucleotide sequence ID" value="NZ_BATC01000014.1"/>
</dbReference>
<keyword evidence="2" id="KW-1185">Reference proteome</keyword>
<name>A0A8E0KIZ3_9CAUL</name>
<organism evidence="1 2">
    <name type="scientific">Brevundimonas abyssalis TAR-001</name>
    <dbReference type="NCBI Taxonomy" id="1391729"/>
    <lineage>
        <taxon>Bacteria</taxon>
        <taxon>Pseudomonadati</taxon>
        <taxon>Pseudomonadota</taxon>
        <taxon>Alphaproteobacteria</taxon>
        <taxon>Caulobacterales</taxon>
        <taxon>Caulobacteraceae</taxon>
        <taxon>Brevundimonas</taxon>
    </lineage>
</organism>
<gene>
    <name evidence="1" type="ORF">MBEBAB_1158</name>
</gene>
<dbReference type="Proteomes" id="UP000016569">
    <property type="component" value="Unassembled WGS sequence"/>
</dbReference>
<sequence>MSMLAAALIAAALAQPERNPDQQSRDEVLELVAVQGANLHARGTVDVDPDGGRAMWWWHFYPRTPEQPDWDGTAYRVEVDCVARTTRTTRAEFFDAMQYEYGQHTIRPAQQAEPGTVRERLVQAACEDFRDGEPFSGPQEAYELSQEYFRLREAGN</sequence>
<reference evidence="2" key="1">
    <citation type="journal article" date="2013" name="Genome Announc.">
        <title>Draft Genome Sequence of the Dimorphic Prosthecate Bacterium Brevundimonas abyssalis TAR-001T.</title>
        <authorList>
            <person name="Tsubouchi T."/>
            <person name="Nishi S."/>
            <person name="Usui K."/>
            <person name="Shimane Y."/>
            <person name="Takaki Y."/>
            <person name="Maruyama T."/>
            <person name="Hatada Y."/>
        </authorList>
    </citation>
    <scope>NUCLEOTIDE SEQUENCE [LARGE SCALE GENOMIC DNA]</scope>
    <source>
        <strain evidence="2">TAR-001</strain>
    </source>
</reference>